<evidence type="ECO:0000313" key="5">
    <source>
        <dbReference type="EMBL" id="SMO65993.1"/>
    </source>
</evidence>
<keyword evidence="2" id="KW-0813">Transport</keyword>
<name>A0A521D2S6_9SPHI</name>
<protein>
    <submittedName>
        <fullName evidence="5">Outer membrane porin, OprD family</fullName>
    </submittedName>
</protein>
<feature type="chain" id="PRO_5022078529" evidence="4">
    <location>
        <begin position="20"/>
        <end position="462"/>
    </location>
</feature>
<reference evidence="5 6" key="1">
    <citation type="submission" date="2017-05" db="EMBL/GenBank/DDBJ databases">
        <authorList>
            <person name="Varghese N."/>
            <person name="Submissions S."/>
        </authorList>
    </citation>
    <scope>NUCLEOTIDE SEQUENCE [LARGE SCALE GENOMIC DNA]</scope>
    <source>
        <strain evidence="5 6">DSM 21342</strain>
    </source>
</reference>
<evidence type="ECO:0000256" key="2">
    <source>
        <dbReference type="ARBA" id="ARBA00022448"/>
    </source>
</evidence>
<sequence>MKKVFHVTILLIISFKGLAQQTDTSNRSFVSYLNKTAFELQVKTYEMGTINKNNLTDYYASGLESSFSINLKEYKGFSVKASFDSRVNLASSDLEKRDSLANSSSRYEIGLFNVMAPSQKISYGIEELYLQYQHKNTSITWGKMLKQTPFVNPQDGRLRPTLFEGISLRQHLTSKLSIDANWFYKISPRSTDKWFKTEETIGIYSVGVDASGNKSAYANNVKSDGLGIFSIQYGLNRNHHFQVWETWIENINQTVLFQYDGLWSSNDNKGFITGFQYTFQSTLRDGGNENPALSYAAPGSKNNVWSVRIGYKKTNNTATLSFTRISDQGRFLMPREWGHEPFYTFQSRERNEGLANVSALMAQYEFNNPQKKYKVQLSMGSYWLPAVTDFSKNKYGIPSYYQLNFGTDLNLNKYIRGLQIQTLYAYKGRLDHEVTALKYIHNKVDMHHFDLILTYRLSQKKH</sequence>
<dbReference type="OrthoDB" id="862900at2"/>
<dbReference type="AlphaFoldDB" id="A0A521D2S6"/>
<evidence type="ECO:0000256" key="3">
    <source>
        <dbReference type="ARBA" id="ARBA00022729"/>
    </source>
</evidence>
<keyword evidence="6" id="KW-1185">Reference proteome</keyword>
<evidence type="ECO:0000313" key="6">
    <source>
        <dbReference type="Proteomes" id="UP000315971"/>
    </source>
</evidence>
<dbReference type="Proteomes" id="UP000315971">
    <property type="component" value="Unassembled WGS sequence"/>
</dbReference>
<accession>A0A521D2S6</accession>
<dbReference type="InterPro" id="IPR005318">
    <property type="entry name" value="OM_porin_bac"/>
</dbReference>
<dbReference type="EMBL" id="FXSZ01000005">
    <property type="protein sequence ID" value="SMO65993.1"/>
    <property type="molecule type" value="Genomic_DNA"/>
</dbReference>
<dbReference type="InterPro" id="IPR023614">
    <property type="entry name" value="Porin_dom_sf"/>
</dbReference>
<gene>
    <name evidence="5" type="ORF">SAMN06265350_105216</name>
</gene>
<keyword evidence="3 4" id="KW-0732">Signal</keyword>
<dbReference type="RefSeq" id="WP_142603842.1">
    <property type="nucleotide sequence ID" value="NZ_FXSZ01000005.1"/>
</dbReference>
<dbReference type="Pfam" id="PF03573">
    <property type="entry name" value="OprD"/>
    <property type="match status" value="1"/>
</dbReference>
<feature type="signal peptide" evidence="4">
    <location>
        <begin position="1"/>
        <end position="19"/>
    </location>
</feature>
<dbReference type="GO" id="GO:0016020">
    <property type="term" value="C:membrane"/>
    <property type="evidence" value="ECO:0007669"/>
    <property type="project" value="InterPro"/>
</dbReference>
<comment type="similarity">
    <text evidence="1">Belongs to the outer membrane porin (Opr) (TC 1.B.25) family.</text>
</comment>
<proteinExistence type="inferred from homology"/>
<organism evidence="5 6">
    <name type="scientific">Solitalea koreensis</name>
    <dbReference type="NCBI Taxonomy" id="543615"/>
    <lineage>
        <taxon>Bacteria</taxon>
        <taxon>Pseudomonadati</taxon>
        <taxon>Bacteroidota</taxon>
        <taxon>Sphingobacteriia</taxon>
        <taxon>Sphingobacteriales</taxon>
        <taxon>Sphingobacteriaceae</taxon>
        <taxon>Solitalea</taxon>
    </lineage>
</organism>
<evidence type="ECO:0000256" key="4">
    <source>
        <dbReference type="SAM" id="SignalP"/>
    </source>
</evidence>
<evidence type="ECO:0000256" key="1">
    <source>
        <dbReference type="ARBA" id="ARBA00009075"/>
    </source>
</evidence>
<dbReference type="Gene3D" id="2.40.160.10">
    <property type="entry name" value="Porin"/>
    <property type="match status" value="1"/>
</dbReference>